<comment type="caution">
    <text evidence="2">The sequence shown here is derived from an EMBL/GenBank/DDBJ whole genome shotgun (WGS) entry which is preliminary data.</text>
</comment>
<feature type="compositionally biased region" description="Acidic residues" evidence="1">
    <location>
        <begin position="108"/>
        <end position="118"/>
    </location>
</feature>
<proteinExistence type="predicted"/>
<feature type="region of interest" description="Disordered" evidence="1">
    <location>
        <begin position="107"/>
        <end position="142"/>
    </location>
</feature>
<accession>A0AAW2U4X8</accession>
<reference evidence="2" key="2">
    <citation type="journal article" date="2024" name="Plant">
        <title>Genomic evolution and insights into agronomic trait innovations of Sesamum species.</title>
        <authorList>
            <person name="Miao H."/>
            <person name="Wang L."/>
            <person name="Qu L."/>
            <person name="Liu H."/>
            <person name="Sun Y."/>
            <person name="Le M."/>
            <person name="Wang Q."/>
            <person name="Wei S."/>
            <person name="Zheng Y."/>
            <person name="Lin W."/>
            <person name="Duan Y."/>
            <person name="Cao H."/>
            <person name="Xiong S."/>
            <person name="Wang X."/>
            <person name="Wei L."/>
            <person name="Li C."/>
            <person name="Ma Q."/>
            <person name="Ju M."/>
            <person name="Zhao R."/>
            <person name="Li G."/>
            <person name="Mu C."/>
            <person name="Tian Q."/>
            <person name="Mei H."/>
            <person name="Zhang T."/>
            <person name="Gao T."/>
            <person name="Zhang H."/>
        </authorList>
    </citation>
    <scope>NUCLEOTIDE SEQUENCE</scope>
    <source>
        <strain evidence="2">KEN1</strain>
    </source>
</reference>
<evidence type="ECO:0000313" key="2">
    <source>
        <dbReference type="EMBL" id="KAL0411588.1"/>
    </source>
</evidence>
<sequence length="142" mass="14970">MENPKQVADKQKGVAAPTTTQALQVMTGAPPPPTVTGSAPAALSQASLSPRVMGPIADPHRRSTSSDTSMEELTPTLLGAIQRIVATALREHVAVVAPPRLAPPPEAEVLEEEGEEEIPVPVPPAGRRHNIPFHEPQEVPPK</sequence>
<name>A0AAW2U4X8_9LAMI</name>
<feature type="compositionally biased region" description="Low complexity" evidence="1">
    <location>
        <begin position="38"/>
        <end position="50"/>
    </location>
</feature>
<dbReference type="EMBL" id="JACGWN010000013">
    <property type="protein sequence ID" value="KAL0411588.1"/>
    <property type="molecule type" value="Genomic_DNA"/>
</dbReference>
<reference evidence="2" key="1">
    <citation type="submission" date="2020-06" db="EMBL/GenBank/DDBJ databases">
        <authorList>
            <person name="Li T."/>
            <person name="Hu X."/>
            <person name="Zhang T."/>
            <person name="Song X."/>
            <person name="Zhang H."/>
            <person name="Dai N."/>
            <person name="Sheng W."/>
            <person name="Hou X."/>
            <person name="Wei L."/>
        </authorList>
    </citation>
    <scope>NUCLEOTIDE SEQUENCE</scope>
    <source>
        <strain evidence="2">KEN1</strain>
        <tissue evidence="2">Leaf</tissue>
    </source>
</reference>
<evidence type="ECO:0000256" key="1">
    <source>
        <dbReference type="SAM" id="MobiDB-lite"/>
    </source>
</evidence>
<gene>
    <name evidence="2" type="ORF">Slati_3748500</name>
</gene>
<dbReference type="AlphaFoldDB" id="A0AAW2U4X8"/>
<organism evidence="2">
    <name type="scientific">Sesamum latifolium</name>
    <dbReference type="NCBI Taxonomy" id="2727402"/>
    <lineage>
        <taxon>Eukaryota</taxon>
        <taxon>Viridiplantae</taxon>
        <taxon>Streptophyta</taxon>
        <taxon>Embryophyta</taxon>
        <taxon>Tracheophyta</taxon>
        <taxon>Spermatophyta</taxon>
        <taxon>Magnoliopsida</taxon>
        <taxon>eudicotyledons</taxon>
        <taxon>Gunneridae</taxon>
        <taxon>Pentapetalae</taxon>
        <taxon>asterids</taxon>
        <taxon>lamiids</taxon>
        <taxon>Lamiales</taxon>
        <taxon>Pedaliaceae</taxon>
        <taxon>Sesamum</taxon>
    </lineage>
</organism>
<feature type="region of interest" description="Disordered" evidence="1">
    <location>
        <begin position="1"/>
        <end position="71"/>
    </location>
</feature>
<protein>
    <submittedName>
        <fullName evidence="2">Uncharacterized protein</fullName>
    </submittedName>
</protein>